<reference evidence="3" key="1">
    <citation type="submission" date="2012-12" db="EMBL/GenBank/DDBJ databases">
        <authorList>
            <person name="Hellsten U."/>
            <person name="Grimwood J."/>
            <person name="Chapman J.A."/>
            <person name="Shapiro H."/>
            <person name="Aerts A."/>
            <person name="Otillar R.P."/>
            <person name="Terry A.Y."/>
            <person name="Boore J.L."/>
            <person name="Simakov O."/>
            <person name="Marletaz F."/>
            <person name="Cho S.-J."/>
            <person name="Edsinger-Gonzales E."/>
            <person name="Havlak P."/>
            <person name="Kuo D.-H."/>
            <person name="Larsson T."/>
            <person name="Lv J."/>
            <person name="Arendt D."/>
            <person name="Savage R."/>
            <person name="Osoegawa K."/>
            <person name="de Jong P."/>
            <person name="Lindberg D.R."/>
            <person name="Seaver E.C."/>
            <person name="Weisblat D.A."/>
            <person name="Putnam N.H."/>
            <person name="Grigoriev I.V."/>
            <person name="Rokhsar D.S."/>
        </authorList>
    </citation>
    <scope>NUCLEOTIDE SEQUENCE</scope>
    <source>
        <strain evidence="3">I ESC-2004</strain>
    </source>
</reference>
<dbReference type="Proteomes" id="UP000014760">
    <property type="component" value="Unassembled WGS sequence"/>
</dbReference>
<organism evidence="1">
    <name type="scientific">Capitella teleta</name>
    <name type="common">Polychaete worm</name>
    <dbReference type="NCBI Taxonomy" id="283909"/>
    <lineage>
        <taxon>Eukaryota</taxon>
        <taxon>Metazoa</taxon>
        <taxon>Spiralia</taxon>
        <taxon>Lophotrochozoa</taxon>
        <taxon>Annelida</taxon>
        <taxon>Polychaeta</taxon>
        <taxon>Sedentaria</taxon>
        <taxon>Scolecida</taxon>
        <taxon>Capitellidae</taxon>
        <taxon>Capitella</taxon>
    </lineage>
</organism>
<keyword evidence="3" id="KW-1185">Reference proteome</keyword>
<dbReference type="HOGENOM" id="CLU_1688398_0_0_1"/>
<evidence type="ECO:0000313" key="2">
    <source>
        <dbReference type="EnsemblMetazoa" id="CapteP223062"/>
    </source>
</evidence>
<accession>R7UF36</accession>
<dbReference type="EnsemblMetazoa" id="CapteT223062">
    <property type="protein sequence ID" value="CapteP223062"/>
    <property type="gene ID" value="CapteG223062"/>
</dbReference>
<gene>
    <name evidence="1" type="ORF">CAPTEDRAFT_223062</name>
</gene>
<sequence>MSILVILWNHQTNKDDQFLEEVLLDLNLSLLGRCNFNLPLFPHDENIGCLPKPLKYPDSPSDAAIEHVLQSRPNSVPAPSKAALLNINRATSASIHPSLHVSVYKTELVPLKKEDKLNHMRSEQTVNNTRRSDSIGQVYWTYVNVIRGGHGNFKRS</sequence>
<reference evidence="1 3" key="2">
    <citation type="journal article" date="2013" name="Nature">
        <title>Insights into bilaterian evolution from three spiralian genomes.</title>
        <authorList>
            <person name="Simakov O."/>
            <person name="Marletaz F."/>
            <person name="Cho S.J."/>
            <person name="Edsinger-Gonzales E."/>
            <person name="Havlak P."/>
            <person name="Hellsten U."/>
            <person name="Kuo D.H."/>
            <person name="Larsson T."/>
            <person name="Lv J."/>
            <person name="Arendt D."/>
            <person name="Savage R."/>
            <person name="Osoegawa K."/>
            <person name="de Jong P."/>
            <person name="Grimwood J."/>
            <person name="Chapman J.A."/>
            <person name="Shapiro H."/>
            <person name="Aerts A."/>
            <person name="Otillar R.P."/>
            <person name="Terry A.Y."/>
            <person name="Boore J.L."/>
            <person name="Grigoriev I.V."/>
            <person name="Lindberg D.R."/>
            <person name="Seaver E.C."/>
            <person name="Weisblat D.A."/>
            <person name="Putnam N.H."/>
            <person name="Rokhsar D.S."/>
        </authorList>
    </citation>
    <scope>NUCLEOTIDE SEQUENCE</scope>
    <source>
        <strain evidence="1 3">I ESC-2004</strain>
    </source>
</reference>
<name>R7UF36_CAPTE</name>
<proteinExistence type="predicted"/>
<evidence type="ECO:0000313" key="1">
    <source>
        <dbReference type="EMBL" id="ELU04830.1"/>
    </source>
</evidence>
<evidence type="ECO:0000313" key="3">
    <source>
        <dbReference type="Proteomes" id="UP000014760"/>
    </source>
</evidence>
<dbReference type="EMBL" id="KB302059">
    <property type="protein sequence ID" value="ELU04830.1"/>
    <property type="molecule type" value="Genomic_DNA"/>
</dbReference>
<dbReference type="EMBL" id="AMQN01008044">
    <property type="status" value="NOT_ANNOTATED_CDS"/>
    <property type="molecule type" value="Genomic_DNA"/>
</dbReference>
<dbReference type="AlphaFoldDB" id="R7UF36"/>
<protein>
    <submittedName>
        <fullName evidence="1 2">Uncharacterized protein</fullName>
    </submittedName>
</protein>
<reference evidence="2" key="3">
    <citation type="submission" date="2015-06" db="UniProtKB">
        <authorList>
            <consortium name="EnsemblMetazoa"/>
        </authorList>
    </citation>
    <scope>IDENTIFICATION</scope>
</reference>